<reference evidence="1" key="1">
    <citation type="submission" date="2023-04" db="EMBL/GenBank/DDBJ databases">
        <title>Draft Genome sequencing of Naganishia species isolated from polar environments using Oxford Nanopore Technology.</title>
        <authorList>
            <person name="Leo P."/>
            <person name="Venkateswaran K."/>
        </authorList>
    </citation>
    <scope>NUCLEOTIDE SEQUENCE</scope>
    <source>
        <strain evidence="1">MNA-CCFEE 5262</strain>
    </source>
</reference>
<dbReference type="Proteomes" id="UP001230649">
    <property type="component" value="Unassembled WGS sequence"/>
</dbReference>
<keyword evidence="2" id="KW-1185">Reference proteome</keyword>
<proteinExistence type="predicted"/>
<accession>A0ACC2WIZ6</accession>
<protein>
    <submittedName>
        <fullName evidence="1">Uncharacterized protein</fullName>
    </submittedName>
</protein>
<sequence length="193" mass="21744">MVLPLHRPHADSAEASRGTEDVSQMPQQRSNIDVTDSYVERPRTSHQTTTLHYSAEKALGTNDIVPGISNSYFVPPHSSYALSALPNSTQNYGTAPSGIIGQHYPKEIIRVERDWSDGEVCQFHSSYPMELEGRVNPKEFGTMIDEVNSHLERAYSQKAAVAENILAILTWHTSLFWWTSKFEKVFDSHHVSD</sequence>
<name>A0ACC2WIZ6_9TREE</name>
<comment type="caution">
    <text evidence="1">The sequence shown here is derived from an EMBL/GenBank/DDBJ whole genome shotgun (WGS) entry which is preliminary data.</text>
</comment>
<gene>
    <name evidence="1" type="ORF">QFC20_002644</name>
</gene>
<organism evidence="1 2">
    <name type="scientific">Naganishia adeliensis</name>
    <dbReference type="NCBI Taxonomy" id="92952"/>
    <lineage>
        <taxon>Eukaryota</taxon>
        <taxon>Fungi</taxon>
        <taxon>Dikarya</taxon>
        <taxon>Basidiomycota</taxon>
        <taxon>Agaricomycotina</taxon>
        <taxon>Tremellomycetes</taxon>
        <taxon>Filobasidiales</taxon>
        <taxon>Filobasidiaceae</taxon>
        <taxon>Naganishia</taxon>
    </lineage>
</organism>
<dbReference type="EMBL" id="JASBWS010000020">
    <property type="protein sequence ID" value="KAJ9111150.1"/>
    <property type="molecule type" value="Genomic_DNA"/>
</dbReference>
<evidence type="ECO:0000313" key="1">
    <source>
        <dbReference type="EMBL" id="KAJ9111150.1"/>
    </source>
</evidence>
<evidence type="ECO:0000313" key="2">
    <source>
        <dbReference type="Proteomes" id="UP001230649"/>
    </source>
</evidence>